<proteinExistence type="inferred from homology"/>
<dbReference type="Pfam" id="PF00496">
    <property type="entry name" value="SBP_bac_5"/>
    <property type="match status" value="1"/>
</dbReference>
<evidence type="ECO:0000259" key="5">
    <source>
        <dbReference type="Pfam" id="PF00496"/>
    </source>
</evidence>
<dbReference type="InterPro" id="IPR039424">
    <property type="entry name" value="SBP_5"/>
</dbReference>
<comment type="similarity">
    <text evidence="1">Belongs to the bacterial solute-binding protein 5 family.</text>
</comment>
<evidence type="ECO:0000256" key="3">
    <source>
        <dbReference type="ARBA" id="ARBA00022729"/>
    </source>
</evidence>
<evidence type="ECO:0000313" key="6">
    <source>
        <dbReference type="EMBL" id="MBX0324423.1"/>
    </source>
</evidence>
<protein>
    <submittedName>
        <fullName evidence="6">ABC transporter substrate-binding protein</fullName>
    </submittedName>
</protein>
<dbReference type="GO" id="GO:0043190">
    <property type="term" value="C:ATP-binding cassette (ABC) transporter complex"/>
    <property type="evidence" value="ECO:0007669"/>
    <property type="project" value="InterPro"/>
</dbReference>
<feature type="region of interest" description="Disordered" evidence="4">
    <location>
        <begin position="38"/>
        <end position="62"/>
    </location>
</feature>
<dbReference type="InterPro" id="IPR000914">
    <property type="entry name" value="SBP_5_dom"/>
</dbReference>
<dbReference type="Gene3D" id="3.90.76.10">
    <property type="entry name" value="Dipeptide-binding Protein, Domain 1"/>
    <property type="match status" value="1"/>
</dbReference>
<keyword evidence="2" id="KW-0813">Transport</keyword>
<evidence type="ECO:0000256" key="2">
    <source>
        <dbReference type="ARBA" id="ARBA00022448"/>
    </source>
</evidence>
<gene>
    <name evidence="6" type="ORF">EGH21_15445</name>
</gene>
<dbReference type="AlphaFoldDB" id="A0AAW4PTU8"/>
<dbReference type="Gene3D" id="3.40.190.10">
    <property type="entry name" value="Periplasmic binding protein-like II"/>
    <property type="match status" value="1"/>
</dbReference>
<accession>A0AAW4PTU8</accession>
<dbReference type="Gene3D" id="3.10.105.10">
    <property type="entry name" value="Dipeptide-binding Protein, Domain 3"/>
    <property type="match status" value="1"/>
</dbReference>
<feature type="domain" description="Solute-binding protein family 5" evidence="5">
    <location>
        <begin position="111"/>
        <end position="539"/>
    </location>
</feature>
<dbReference type="InterPro" id="IPR030678">
    <property type="entry name" value="Peptide/Ni-bd"/>
</dbReference>
<evidence type="ECO:0000256" key="1">
    <source>
        <dbReference type="ARBA" id="ARBA00005695"/>
    </source>
</evidence>
<sequence length="624" mass="69778">MSNESDVSRTLSTPTRRDILRTLGIGATASAAGCNGLFGDGGGDTQPGATEIEGGTDETGVRRPAGEFAGVAGSDANSLNWLFTNDTTSGAFVGLTLDGAWAVDEDQNVFPLWAEPSTEDGQTYRITLRDNLRWSGGYGQMTAEDWVYMIRNVFQGEDNWAGYTNAGDWFRQGEPIPVEQIDDLTFEIRLPEVDPSFPLKPVLWGQRCLPKGILEKYVPDKDTQGLQQDEEINQLQYTGNLGPYTFEEWERESQYVTTRNEEYYIREADDVGEEWRNVPYFDSYTIRVIAEESSRLNALREGEVTSAGIPPQNAREFQDLETVDVYVQPQPFVQAIKYNMRANGWRLFRKIPVRQAFVCAVNKQTLADNLYRGFADPAFTMQPRFSKWYVEEGIEEYRFGVGDLYGRAPARSRMRRAIEDTDYRYDGETLIGPDGSAVTLSLYASSASRTNQTLAELVAQEVEANLGIRVGIETVPGNTFQQKYAANSPPSGKEVPWSAGAFNGGPRGVSVSQEPWDMSVVLGFNTYPRTPSSSATFFRTRGNVNYYGYVPESNIPELYAEASSTVDEEQRRELFAEVFEQLAREQPFGFLLMPSNIVGAQDELVGPTETFASGWNSQTYYFES</sequence>
<dbReference type="GO" id="GO:0015833">
    <property type="term" value="P:peptide transport"/>
    <property type="evidence" value="ECO:0007669"/>
    <property type="project" value="TreeGrafter"/>
</dbReference>
<evidence type="ECO:0000256" key="4">
    <source>
        <dbReference type="SAM" id="MobiDB-lite"/>
    </source>
</evidence>
<dbReference type="SUPFAM" id="SSF53850">
    <property type="entry name" value="Periplasmic binding protein-like II"/>
    <property type="match status" value="1"/>
</dbReference>
<dbReference type="GO" id="GO:1904680">
    <property type="term" value="F:peptide transmembrane transporter activity"/>
    <property type="evidence" value="ECO:0007669"/>
    <property type="project" value="TreeGrafter"/>
</dbReference>
<keyword evidence="7" id="KW-1185">Reference proteome</keyword>
<reference evidence="6 7" key="1">
    <citation type="submission" date="2021-06" db="EMBL/GenBank/DDBJ databases">
        <title>Halomicroarcula sp. a new haloarchaeum isolated from saline soil.</title>
        <authorList>
            <person name="Duran-Viseras A."/>
            <person name="Sanchez-Porro C."/>
            <person name="Ventosa A."/>
        </authorList>
    </citation>
    <scope>NUCLEOTIDE SEQUENCE [LARGE SCALE GENOMIC DNA]</scope>
    <source>
        <strain evidence="6 7">F13</strain>
    </source>
</reference>
<dbReference type="CDD" id="cd00995">
    <property type="entry name" value="PBP2_NikA_DppA_OppA_like"/>
    <property type="match status" value="1"/>
</dbReference>
<dbReference type="GO" id="GO:0042597">
    <property type="term" value="C:periplasmic space"/>
    <property type="evidence" value="ECO:0007669"/>
    <property type="project" value="UniProtKB-ARBA"/>
</dbReference>
<dbReference type="EMBL" id="RKLR01000006">
    <property type="protein sequence ID" value="MBX0324423.1"/>
    <property type="molecule type" value="Genomic_DNA"/>
</dbReference>
<organism evidence="6 7">
    <name type="scientific">Haloarcula rubra</name>
    <dbReference type="NCBI Taxonomy" id="2487747"/>
    <lineage>
        <taxon>Archaea</taxon>
        <taxon>Methanobacteriati</taxon>
        <taxon>Methanobacteriota</taxon>
        <taxon>Stenosarchaea group</taxon>
        <taxon>Halobacteria</taxon>
        <taxon>Halobacteriales</taxon>
        <taxon>Haloarculaceae</taxon>
        <taxon>Haloarcula</taxon>
    </lineage>
</organism>
<dbReference type="PANTHER" id="PTHR30290:SF9">
    <property type="entry name" value="OLIGOPEPTIDE-BINDING PROTEIN APPA"/>
    <property type="match status" value="1"/>
</dbReference>
<comment type="caution">
    <text evidence="6">The sequence shown here is derived from an EMBL/GenBank/DDBJ whole genome shotgun (WGS) entry which is preliminary data.</text>
</comment>
<name>A0AAW4PTU8_9EURY</name>
<dbReference type="PIRSF" id="PIRSF002741">
    <property type="entry name" value="MppA"/>
    <property type="match status" value="1"/>
</dbReference>
<dbReference type="PANTHER" id="PTHR30290">
    <property type="entry name" value="PERIPLASMIC BINDING COMPONENT OF ABC TRANSPORTER"/>
    <property type="match status" value="1"/>
</dbReference>
<dbReference type="Proteomes" id="UP001430377">
    <property type="component" value="Unassembled WGS sequence"/>
</dbReference>
<dbReference type="RefSeq" id="WP_220619375.1">
    <property type="nucleotide sequence ID" value="NZ_RKLR01000006.1"/>
</dbReference>
<evidence type="ECO:0000313" key="7">
    <source>
        <dbReference type="Proteomes" id="UP001430377"/>
    </source>
</evidence>
<keyword evidence="3" id="KW-0732">Signal</keyword>